<name>A0A8T0MP22_PANVG</name>
<organism evidence="1 2">
    <name type="scientific">Panicum virgatum</name>
    <name type="common">Blackwell switchgrass</name>
    <dbReference type="NCBI Taxonomy" id="38727"/>
    <lineage>
        <taxon>Eukaryota</taxon>
        <taxon>Viridiplantae</taxon>
        <taxon>Streptophyta</taxon>
        <taxon>Embryophyta</taxon>
        <taxon>Tracheophyta</taxon>
        <taxon>Spermatophyta</taxon>
        <taxon>Magnoliopsida</taxon>
        <taxon>Liliopsida</taxon>
        <taxon>Poales</taxon>
        <taxon>Poaceae</taxon>
        <taxon>PACMAD clade</taxon>
        <taxon>Panicoideae</taxon>
        <taxon>Panicodae</taxon>
        <taxon>Paniceae</taxon>
        <taxon>Panicinae</taxon>
        <taxon>Panicum</taxon>
        <taxon>Panicum sect. Hiantes</taxon>
    </lineage>
</organism>
<protein>
    <submittedName>
        <fullName evidence="1">Uncharacterized protein</fullName>
    </submittedName>
</protein>
<dbReference type="AlphaFoldDB" id="A0A8T0MP22"/>
<reference evidence="1" key="1">
    <citation type="submission" date="2020-05" db="EMBL/GenBank/DDBJ databases">
        <title>WGS assembly of Panicum virgatum.</title>
        <authorList>
            <person name="Lovell J.T."/>
            <person name="Jenkins J."/>
            <person name="Shu S."/>
            <person name="Juenger T.E."/>
            <person name="Schmutz J."/>
        </authorList>
    </citation>
    <scope>NUCLEOTIDE SEQUENCE</scope>
    <source>
        <strain evidence="1">AP13</strain>
    </source>
</reference>
<evidence type="ECO:0000313" key="1">
    <source>
        <dbReference type="EMBL" id="KAG2538897.1"/>
    </source>
</evidence>
<gene>
    <name evidence="1" type="ORF">PVAP13_9NG372600</name>
</gene>
<sequence>MAGGGRPLTRCCKMRCRISGRKGGTNLCKEVDVVKRPIRRGGLRINVHGDLYAPDSEEEELDMEADASPCKIRSADARPCKIRRGGLHMDVHGALYVPDSEEEDSDMEVAANGSLGVVQAAAKKAAEIVATMKLTPEVQERLQAVLANMDPLFHGEFVSMYKILVPIFFKP</sequence>
<accession>A0A8T0MP22</accession>
<dbReference type="EMBL" id="CM029054">
    <property type="protein sequence ID" value="KAG2538897.1"/>
    <property type="molecule type" value="Genomic_DNA"/>
</dbReference>
<dbReference type="Proteomes" id="UP000823388">
    <property type="component" value="Chromosome 9N"/>
</dbReference>
<evidence type="ECO:0000313" key="2">
    <source>
        <dbReference type="Proteomes" id="UP000823388"/>
    </source>
</evidence>
<proteinExistence type="predicted"/>
<comment type="caution">
    <text evidence="1">The sequence shown here is derived from an EMBL/GenBank/DDBJ whole genome shotgun (WGS) entry which is preliminary data.</text>
</comment>
<keyword evidence="2" id="KW-1185">Reference proteome</keyword>